<dbReference type="Pfam" id="PF07963">
    <property type="entry name" value="N_methyl"/>
    <property type="match status" value="1"/>
</dbReference>
<proteinExistence type="inferred from homology"/>
<reference evidence="13 14" key="1">
    <citation type="submission" date="2020-08" db="EMBL/GenBank/DDBJ databases">
        <authorList>
            <person name="Xu S."/>
            <person name="Li A."/>
        </authorList>
    </citation>
    <scope>NUCLEOTIDE SEQUENCE [LARGE SCALE GENOMIC DNA]</scope>
    <source>
        <strain evidence="13 14">119BY6-57</strain>
    </source>
</reference>
<keyword evidence="14" id="KW-1185">Reference proteome</keyword>
<evidence type="ECO:0000256" key="4">
    <source>
        <dbReference type="ARBA" id="ARBA00022481"/>
    </source>
</evidence>
<dbReference type="RefSeq" id="WP_182686430.1">
    <property type="nucleotide sequence ID" value="NZ_JACHTF010000006.1"/>
</dbReference>
<evidence type="ECO:0000256" key="6">
    <source>
        <dbReference type="ARBA" id="ARBA00022692"/>
    </source>
</evidence>
<keyword evidence="5" id="KW-0997">Cell inner membrane</keyword>
<dbReference type="EMBL" id="JACHTF010000006">
    <property type="protein sequence ID" value="MBB1060358.1"/>
    <property type="molecule type" value="Genomic_DNA"/>
</dbReference>
<dbReference type="PROSITE" id="PS00409">
    <property type="entry name" value="PROKAR_NTER_METHYL"/>
    <property type="match status" value="1"/>
</dbReference>
<dbReference type="InterPro" id="IPR012902">
    <property type="entry name" value="N_methyl_site"/>
</dbReference>
<comment type="caution">
    <text evidence="13">The sequence shown here is derived from an EMBL/GenBank/DDBJ whole genome shotgun (WGS) entry which is preliminary data.</text>
</comment>
<sequence length="177" mass="18925">MDRNSLNRGFTLVELMAAMAVLGVVAALASPPLGALLEAHAATAARHRLTTALALGRLAAVKLGHPVTVCPSRDGQHCRTDGVWESGWIVYADPDRQAAPVKADRVLEHDGRVGHGLSIRSTPGRSRVRFSPDGWSAGHNLTIEVCTPRKGATHRIIVNNAGRPRTERLPRGQDCAP</sequence>
<evidence type="ECO:0000256" key="9">
    <source>
        <dbReference type="ARBA" id="ARBA00025772"/>
    </source>
</evidence>
<evidence type="ECO:0000313" key="13">
    <source>
        <dbReference type="EMBL" id="MBB1060358.1"/>
    </source>
</evidence>
<organism evidence="13 14">
    <name type="scientific">Marilutibacter spongiae</name>
    <dbReference type="NCBI Taxonomy" id="2025720"/>
    <lineage>
        <taxon>Bacteria</taxon>
        <taxon>Pseudomonadati</taxon>
        <taxon>Pseudomonadota</taxon>
        <taxon>Gammaproteobacteria</taxon>
        <taxon>Lysobacterales</taxon>
        <taxon>Lysobacteraceae</taxon>
        <taxon>Marilutibacter</taxon>
    </lineage>
</organism>
<dbReference type="GO" id="GO:0015628">
    <property type="term" value="P:protein secretion by the type II secretion system"/>
    <property type="evidence" value="ECO:0007669"/>
    <property type="project" value="InterPro"/>
</dbReference>
<comment type="subcellular location">
    <subcellularLocation>
        <location evidence="1">Cell inner membrane</location>
        <topology evidence="1">Single-pass membrane protein</topology>
    </subcellularLocation>
</comment>
<dbReference type="Proteomes" id="UP000523196">
    <property type="component" value="Unassembled WGS sequence"/>
</dbReference>
<keyword evidence="4" id="KW-0488">Methylation</keyword>
<evidence type="ECO:0000313" key="14">
    <source>
        <dbReference type="Proteomes" id="UP000523196"/>
    </source>
</evidence>
<evidence type="ECO:0000256" key="10">
    <source>
        <dbReference type="ARBA" id="ARBA00030775"/>
    </source>
</evidence>
<gene>
    <name evidence="13" type="ORF">H4F98_07185</name>
</gene>
<evidence type="ECO:0000256" key="8">
    <source>
        <dbReference type="ARBA" id="ARBA00023136"/>
    </source>
</evidence>
<evidence type="ECO:0000256" key="1">
    <source>
        <dbReference type="ARBA" id="ARBA00004377"/>
    </source>
</evidence>
<evidence type="ECO:0000256" key="5">
    <source>
        <dbReference type="ARBA" id="ARBA00022519"/>
    </source>
</evidence>
<feature type="domain" description="General secretion pathway GspH" evidence="12">
    <location>
        <begin position="47"/>
        <end position="162"/>
    </location>
</feature>
<evidence type="ECO:0000256" key="7">
    <source>
        <dbReference type="ARBA" id="ARBA00022989"/>
    </source>
</evidence>
<protein>
    <recommendedName>
        <fullName evidence="2">Type II secretion system protein H</fullName>
    </recommendedName>
    <alternativeName>
        <fullName evidence="10">General secretion pathway protein H</fullName>
    </alternativeName>
</protein>
<keyword evidence="3" id="KW-1003">Cell membrane</keyword>
<evidence type="ECO:0000256" key="11">
    <source>
        <dbReference type="SAM" id="Phobius"/>
    </source>
</evidence>
<dbReference type="InterPro" id="IPR045584">
    <property type="entry name" value="Pilin-like"/>
</dbReference>
<evidence type="ECO:0000256" key="2">
    <source>
        <dbReference type="ARBA" id="ARBA00021549"/>
    </source>
</evidence>
<keyword evidence="7 11" id="KW-1133">Transmembrane helix</keyword>
<evidence type="ECO:0000259" key="12">
    <source>
        <dbReference type="Pfam" id="PF12019"/>
    </source>
</evidence>
<dbReference type="GO" id="GO:0005886">
    <property type="term" value="C:plasma membrane"/>
    <property type="evidence" value="ECO:0007669"/>
    <property type="project" value="UniProtKB-SubCell"/>
</dbReference>
<dbReference type="SUPFAM" id="SSF54523">
    <property type="entry name" value="Pili subunits"/>
    <property type="match status" value="1"/>
</dbReference>
<dbReference type="NCBIfam" id="TIGR02532">
    <property type="entry name" value="IV_pilin_GFxxxE"/>
    <property type="match status" value="1"/>
</dbReference>
<dbReference type="AlphaFoldDB" id="A0A7W3Y5D6"/>
<dbReference type="GO" id="GO:0015627">
    <property type="term" value="C:type II protein secretion system complex"/>
    <property type="evidence" value="ECO:0007669"/>
    <property type="project" value="InterPro"/>
</dbReference>
<dbReference type="Gene3D" id="3.55.40.10">
    <property type="entry name" value="minor pseudopilin epsh domain"/>
    <property type="match status" value="1"/>
</dbReference>
<dbReference type="Pfam" id="PF12019">
    <property type="entry name" value="GspH"/>
    <property type="match status" value="1"/>
</dbReference>
<comment type="similarity">
    <text evidence="9">Belongs to the GSP H family.</text>
</comment>
<keyword evidence="8 11" id="KW-0472">Membrane</keyword>
<feature type="transmembrane region" description="Helical" evidence="11">
    <location>
        <begin position="12"/>
        <end position="30"/>
    </location>
</feature>
<dbReference type="InterPro" id="IPR022346">
    <property type="entry name" value="T2SS_GspH"/>
</dbReference>
<name>A0A7W3Y5D6_9GAMM</name>
<keyword evidence="6 11" id="KW-0812">Transmembrane</keyword>
<evidence type="ECO:0000256" key="3">
    <source>
        <dbReference type="ARBA" id="ARBA00022475"/>
    </source>
</evidence>
<accession>A0A7W3Y5D6</accession>